<accession>A0A5E6MHL9</accession>
<dbReference type="InterPro" id="IPR001647">
    <property type="entry name" value="HTH_TetR"/>
</dbReference>
<organism evidence="4 5">
    <name type="scientific">Methylacidimicrobium tartarophylax</name>
    <dbReference type="NCBI Taxonomy" id="1041768"/>
    <lineage>
        <taxon>Bacteria</taxon>
        <taxon>Pseudomonadati</taxon>
        <taxon>Verrucomicrobiota</taxon>
        <taxon>Methylacidimicrobium</taxon>
    </lineage>
</organism>
<protein>
    <submittedName>
        <fullName evidence="4">HTH-type transcriptional repressor NicS</fullName>
    </submittedName>
</protein>
<feature type="DNA-binding region" description="H-T-H motif" evidence="2">
    <location>
        <begin position="40"/>
        <end position="59"/>
    </location>
</feature>
<dbReference type="InterPro" id="IPR009057">
    <property type="entry name" value="Homeodomain-like_sf"/>
</dbReference>
<dbReference type="PANTHER" id="PTHR30055">
    <property type="entry name" value="HTH-TYPE TRANSCRIPTIONAL REGULATOR RUTR"/>
    <property type="match status" value="1"/>
</dbReference>
<dbReference type="EMBL" id="CABFVA020000112">
    <property type="protein sequence ID" value="VVM07803.1"/>
    <property type="molecule type" value="Genomic_DNA"/>
</dbReference>
<reference evidence="4 5" key="1">
    <citation type="submission" date="2019-09" db="EMBL/GenBank/DDBJ databases">
        <authorList>
            <person name="Cremers G."/>
        </authorList>
    </citation>
    <scope>NUCLEOTIDE SEQUENCE [LARGE SCALE GENOMIC DNA]</scope>
    <source>
        <strain evidence="4">4A</strain>
    </source>
</reference>
<sequence length="213" mass="24415">MWHWPLMSTSLQPVRISRSRDKIVAAATSLFAARGFKGTTTRMIADLAQVNEALIYRHFPNKQGLYAAIIEKKIATLIPLLNRLRQAAEASESMETVLREIARQMFASVKEDPQFLRIFYFSGLEGHDLSRMFFEAYIETFNQHLRSYFLSKNREGVIRPVDPMLAARAFAGIVLHYLVVQTLFPEAERMPEGNKPIDAFVDLFLYGLFPRPS</sequence>
<evidence type="ECO:0000313" key="5">
    <source>
        <dbReference type="Proteomes" id="UP000334923"/>
    </source>
</evidence>
<dbReference type="PROSITE" id="PS01081">
    <property type="entry name" value="HTH_TETR_1"/>
    <property type="match status" value="1"/>
</dbReference>
<evidence type="ECO:0000256" key="2">
    <source>
        <dbReference type="PROSITE-ProRule" id="PRU00335"/>
    </source>
</evidence>
<keyword evidence="5" id="KW-1185">Reference proteome</keyword>
<dbReference type="InterPro" id="IPR050109">
    <property type="entry name" value="HTH-type_TetR-like_transc_reg"/>
</dbReference>
<dbReference type="SUPFAM" id="SSF46689">
    <property type="entry name" value="Homeodomain-like"/>
    <property type="match status" value="1"/>
</dbReference>
<name>A0A5E6MHL9_9BACT</name>
<dbReference type="AlphaFoldDB" id="A0A5E6MHL9"/>
<dbReference type="GO" id="GO:0000976">
    <property type="term" value="F:transcription cis-regulatory region binding"/>
    <property type="evidence" value="ECO:0007669"/>
    <property type="project" value="TreeGrafter"/>
</dbReference>
<dbReference type="PRINTS" id="PR00455">
    <property type="entry name" value="HTHTETR"/>
</dbReference>
<dbReference type="Gene3D" id="1.10.357.10">
    <property type="entry name" value="Tetracycline Repressor, domain 2"/>
    <property type="match status" value="1"/>
</dbReference>
<evidence type="ECO:0000256" key="1">
    <source>
        <dbReference type="ARBA" id="ARBA00023125"/>
    </source>
</evidence>
<keyword evidence="1 2" id="KW-0238">DNA-binding</keyword>
<evidence type="ECO:0000313" key="4">
    <source>
        <dbReference type="EMBL" id="VVM07803.1"/>
    </source>
</evidence>
<dbReference type="PROSITE" id="PS50977">
    <property type="entry name" value="HTH_TETR_2"/>
    <property type="match status" value="1"/>
</dbReference>
<dbReference type="GO" id="GO:0003700">
    <property type="term" value="F:DNA-binding transcription factor activity"/>
    <property type="evidence" value="ECO:0007669"/>
    <property type="project" value="TreeGrafter"/>
</dbReference>
<dbReference type="Pfam" id="PF00440">
    <property type="entry name" value="TetR_N"/>
    <property type="match status" value="1"/>
</dbReference>
<dbReference type="OrthoDB" id="9780824at2"/>
<gene>
    <name evidence="4" type="primary">nicS</name>
    <name evidence="4" type="ORF">MAMT_01937</name>
</gene>
<proteinExistence type="predicted"/>
<dbReference type="InterPro" id="IPR039536">
    <property type="entry name" value="TetR_C_Proteobacteria"/>
</dbReference>
<dbReference type="SUPFAM" id="SSF48498">
    <property type="entry name" value="Tetracyclin repressor-like, C-terminal domain"/>
    <property type="match status" value="1"/>
</dbReference>
<dbReference type="InterPro" id="IPR023772">
    <property type="entry name" value="DNA-bd_HTH_TetR-type_CS"/>
</dbReference>
<dbReference type="Pfam" id="PF14246">
    <property type="entry name" value="TetR_C_7"/>
    <property type="match status" value="1"/>
</dbReference>
<dbReference type="PANTHER" id="PTHR30055:SF226">
    <property type="entry name" value="HTH-TYPE TRANSCRIPTIONAL REGULATOR PKSA"/>
    <property type="match status" value="1"/>
</dbReference>
<dbReference type="Proteomes" id="UP000334923">
    <property type="component" value="Unassembled WGS sequence"/>
</dbReference>
<evidence type="ECO:0000259" key="3">
    <source>
        <dbReference type="PROSITE" id="PS50977"/>
    </source>
</evidence>
<feature type="domain" description="HTH tetR-type" evidence="3">
    <location>
        <begin position="17"/>
        <end position="77"/>
    </location>
</feature>
<dbReference type="InterPro" id="IPR036271">
    <property type="entry name" value="Tet_transcr_reg_TetR-rel_C_sf"/>
</dbReference>